<reference evidence="1 2" key="1">
    <citation type="submission" date="2008-07" db="EMBL/GenBank/DDBJ databases">
        <authorList>
            <person name="El-Sayed N."/>
            <person name="Caler E."/>
            <person name="Inman J."/>
            <person name="Amedeo P."/>
            <person name="Hass B."/>
            <person name="Wortman J."/>
        </authorList>
    </citation>
    <scope>NUCLEOTIDE SEQUENCE [LARGE SCALE GENOMIC DNA]</scope>
    <source>
        <strain evidence="2">ATCC 50983 / TXsc</strain>
    </source>
</reference>
<dbReference type="Proteomes" id="UP000007800">
    <property type="component" value="Unassembled WGS sequence"/>
</dbReference>
<keyword evidence="2" id="KW-1185">Reference proteome</keyword>
<protein>
    <submittedName>
        <fullName evidence="1">Uncharacterized protein</fullName>
    </submittedName>
</protein>
<dbReference type="AlphaFoldDB" id="C5KM58"/>
<organism evidence="2">
    <name type="scientific">Perkinsus marinus (strain ATCC 50983 / TXsc)</name>
    <dbReference type="NCBI Taxonomy" id="423536"/>
    <lineage>
        <taxon>Eukaryota</taxon>
        <taxon>Sar</taxon>
        <taxon>Alveolata</taxon>
        <taxon>Perkinsozoa</taxon>
        <taxon>Perkinsea</taxon>
        <taxon>Perkinsida</taxon>
        <taxon>Perkinsidae</taxon>
        <taxon>Perkinsus</taxon>
    </lineage>
</organism>
<evidence type="ECO:0000313" key="1">
    <source>
        <dbReference type="EMBL" id="EER14419.1"/>
    </source>
</evidence>
<proteinExistence type="predicted"/>
<dbReference type="RefSeq" id="XP_002782624.1">
    <property type="nucleotide sequence ID" value="XM_002782578.2"/>
</dbReference>
<evidence type="ECO:0000313" key="2">
    <source>
        <dbReference type="Proteomes" id="UP000007800"/>
    </source>
</evidence>
<name>C5KM58_PERM5</name>
<dbReference type="InParanoid" id="C5KM58"/>
<accession>C5KM58</accession>
<dbReference type="GeneID" id="9044792"/>
<dbReference type="EMBL" id="GG674250">
    <property type="protein sequence ID" value="EER14419.1"/>
    <property type="molecule type" value="Genomic_DNA"/>
</dbReference>
<gene>
    <name evidence="1" type="ORF">Pmar_PMAR021172</name>
</gene>
<sequence>MPEPSEPRKELELSIPYSGSGLQLATLDPRAFKYQSGRALVRALGSGEGGGGVAGGVGGAGGGGLGL</sequence>